<dbReference type="PROSITE" id="PS51354">
    <property type="entry name" value="GLUTAREDOXIN_2"/>
    <property type="match status" value="1"/>
</dbReference>
<sequence>MSQPFFKILLHMKYWSLLLFLLVAIHTSAQVQNTTVDSKKPSKIIVYGSDTCHFCIDTKAYLKAHNVAFVYYDVDVNLPKQNEMILKLTKAKIDVSQLSLPVIDKDGEVFTNSIDFEKFLEKIIQ</sequence>
<dbReference type="InterPro" id="IPR002109">
    <property type="entry name" value="Glutaredoxin"/>
</dbReference>
<dbReference type="InterPro" id="IPR036249">
    <property type="entry name" value="Thioredoxin-like_sf"/>
</dbReference>
<dbReference type="OrthoDB" id="9795531at2"/>
<proteinExistence type="predicted"/>
<gene>
    <name evidence="3" type="ORF">AW14_05415</name>
</gene>
<evidence type="ECO:0000256" key="1">
    <source>
        <dbReference type="SAM" id="SignalP"/>
    </source>
</evidence>
<dbReference type="EMBL" id="CP007202">
    <property type="protein sequence ID" value="AJR04795.1"/>
    <property type="molecule type" value="Genomic_DNA"/>
</dbReference>
<feature type="domain" description="Glutaredoxin" evidence="2">
    <location>
        <begin position="44"/>
        <end position="108"/>
    </location>
</feature>
<dbReference type="CDD" id="cd02976">
    <property type="entry name" value="NrdH"/>
    <property type="match status" value="1"/>
</dbReference>
<organism evidence="3 4">
    <name type="scientific">Siansivirga zeaxanthinifaciens CC-SAMT-1</name>
    <dbReference type="NCBI Taxonomy" id="1454006"/>
    <lineage>
        <taxon>Bacteria</taxon>
        <taxon>Pseudomonadati</taxon>
        <taxon>Bacteroidota</taxon>
        <taxon>Flavobacteriia</taxon>
        <taxon>Flavobacteriales</taxon>
        <taxon>Flavobacteriaceae</taxon>
        <taxon>Siansivirga</taxon>
    </lineage>
</organism>
<keyword evidence="1" id="KW-0732">Signal</keyword>
<name>A0A0C5WPG7_9FLAO</name>
<dbReference type="Gene3D" id="3.40.30.10">
    <property type="entry name" value="Glutaredoxin"/>
    <property type="match status" value="1"/>
</dbReference>
<dbReference type="HOGENOM" id="CLU_2129299_0_0_10"/>
<keyword evidence="4" id="KW-1185">Reference proteome</keyword>
<dbReference type="AlphaFoldDB" id="A0A0C5WPG7"/>
<evidence type="ECO:0000259" key="2">
    <source>
        <dbReference type="Pfam" id="PF00462"/>
    </source>
</evidence>
<dbReference type="SUPFAM" id="SSF52833">
    <property type="entry name" value="Thioredoxin-like"/>
    <property type="match status" value="1"/>
</dbReference>
<evidence type="ECO:0000313" key="3">
    <source>
        <dbReference type="EMBL" id="AJR04795.1"/>
    </source>
</evidence>
<dbReference type="KEGG" id="sze:AW14_05415"/>
<dbReference type="Pfam" id="PF00462">
    <property type="entry name" value="Glutaredoxin"/>
    <property type="match status" value="1"/>
</dbReference>
<feature type="chain" id="PRO_5002184543" description="Glutaredoxin domain-containing protein" evidence="1">
    <location>
        <begin position="32"/>
        <end position="125"/>
    </location>
</feature>
<protein>
    <recommendedName>
        <fullName evidence="2">Glutaredoxin domain-containing protein</fullName>
    </recommendedName>
</protein>
<evidence type="ECO:0000313" key="4">
    <source>
        <dbReference type="Proteomes" id="UP000032229"/>
    </source>
</evidence>
<dbReference type="Proteomes" id="UP000032229">
    <property type="component" value="Chromosome"/>
</dbReference>
<dbReference type="STRING" id="1454006.AW14_05415"/>
<accession>A0A0C5WPG7</accession>
<reference evidence="3 4" key="1">
    <citation type="submission" date="2014-02" db="EMBL/GenBank/DDBJ databases">
        <authorList>
            <person name="Young C.-C."/>
            <person name="Hameed A."/>
            <person name="Huang H.-C."/>
            <person name="Shahina M."/>
        </authorList>
    </citation>
    <scope>NUCLEOTIDE SEQUENCE [LARGE SCALE GENOMIC DNA]</scope>
    <source>
        <strain evidence="3 4">CC-SAMT-1</strain>
    </source>
</reference>
<feature type="signal peptide" evidence="1">
    <location>
        <begin position="1"/>
        <end position="31"/>
    </location>
</feature>